<evidence type="ECO:0000256" key="2">
    <source>
        <dbReference type="ARBA" id="ARBA00023015"/>
    </source>
</evidence>
<keyword evidence="4" id="KW-0804">Transcription</keyword>
<sequence>MTRNIDTGLLRAFIAVAETAGMTAAANVLNLTQAAISQQIKRLEDGFEARLFERDRKGLRLTNAGERLFGKAKRMLALNDEIWAEMTVPIHSGEVRLGIPYDLVNTYLPPVLRGFSRAYPNVRVTLVCEPSLKLLETLQAGQIDLTLVEQPQASAGAETLAIDRLVWVGARGGEAHRKRPLPVSLGAETCIFRPAIVAALAGADISWWAMSEIGGAEVMNATVETDLAVMALMAATVPGHLEILGPQSGLPPLQPYSIALHMSRARPSAVVEELARFIRDGFRSRQRQAA</sequence>
<dbReference type="SUPFAM" id="SSF53850">
    <property type="entry name" value="Periplasmic binding protein-like II"/>
    <property type="match status" value="1"/>
</dbReference>
<dbReference type="PANTHER" id="PTHR30579">
    <property type="entry name" value="TRANSCRIPTIONAL REGULATOR"/>
    <property type="match status" value="1"/>
</dbReference>
<dbReference type="Gene3D" id="1.10.10.10">
    <property type="entry name" value="Winged helix-like DNA-binding domain superfamily/Winged helix DNA-binding domain"/>
    <property type="match status" value="1"/>
</dbReference>
<dbReference type="GO" id="GO:0003677">
    <property type="term" value="F:DNA binding"/>
    <property type="evidence" value="ECO:0007669"/>
    <property type="project" value="UniProtKB-KW"/>
</dbReference>
<evidence type="ECO:0000259" key="5">
    <source>
        <dbReference type="PROSITE" id="PS50931"/>
    </source>
</evidence>
<comment type="similarity">
    <text evidence="1">Belongs to the LysR transcriptional regulatory family.</text>
</comment>
<gene>
    <name evidence="6" type="ORF">QO011_000378</name>
</gene>
<dbReference type="Proteomes" id="UP001242480">
    <property type="component" value="Unassembled WGS sequence"/>
</dbReference>
<dbReference type="Pfam" id="PF00126">
    <property type="entry name" value="HTH_1"/>
    <property type="match status" value="1"/>
</dbReference>
<dbReference type="InterPro" id="IPR036390">
    <property type="entry name" value="WH_DNA-bd_sf"/>
</dbReference>
<dbReference type="PROSITE" id="PS50931">
    <property type="entry name" value="HTH_LYSR"/>
    <property type="match status" value="1"/>
</dbReference>
<keyword evidence="3 6" id="KW-0238">DNA-binding</keyword>
<name>A0ABU0J1Q7_9HYPH</name>
<accession>A0ABU0J1Q7</accession>
<evidence type="ECO:0000313" key="6">
    <source>
        <dbReference type="EMBL" id="MDQ0467383.1"/>
    </source>
</evidence>
<dbReference type="EMBL" id="JAUSVX010000001">
    <property type="protein sequence ID" value="MDQ0467383.1"/>
    <property type="molecule type" value="Genomic_DNA"/>
</dbReference>
<dbReference type="RefSeq" id="WP_307266901.1">
    <property type="nucleotide sequence ID" value="NZ_JAUSVX010000001.1"/>
</dbReference>
<evidence type="ECO:0000313" key="7">
    <source>
        <dbReference type="Proteomes" id="UP001242480"/>
    </source>
</evidence>
<dbReference type="SUPFAM" id="SSF46785">
    <property type="entry name" value="Winged helix' DNA-binding domain"/>
    <property type="match status" value="1"/>
</dbReference>
<dbReference type="Pfam" id="PF03466">
    <property type="entry name" value="LysR_substrate"/>
    <property type="match status" value="1"/>
</dbReference>
<comment type="caution">
    <text evidence="6">The sequence shown here is derived from an EMBL/GenBank/DDBJ whole genome shotgun (WGS) entry which is preliminary data.</text>
</comment>
<dbReference type="InterPro" id="IPR036388">
    <property type="entry name" value="WH-like_DNA-bd_sf"/>
</dbReference>
<reference evidence="6 7" key="1">
    <citation type="submission" date="2023-07" db="EMBL/GenBank/DDBJ databases">
        <title>Genomic Encyclopedia of Type Strains, Phase IV (KMG-IV): sequencing the most valuable type-strain genomes for metagenomic binning, comparative biology and taxonomic classification.</title>
        <authorList>
            <person name="Goeker M."/>
        </authorList>
    </citation>
    <scope>NUCLEOTIDE SEQUENCE [LARGE SCALE GENOMIC DNA]</scope>
    <source>
        <strain evidence="6 7">DSM 19619</strain>
    </source>
</reference>
<protein>
    <submittedName>
        <fullName evidence="6">DNA-binding transcriptional LysR family regulator</fullName>
    </submittedName>
</protein>
<dbReference type="InterPro" id="IPR000847">
    <property type="entry name" value="LysR_HTH_N"/>
</dbReference>
<dbReference type="Gene3D" id="3.40.190.10">
    <property type="entry name" value="Periplasmic binding protein-like II"/>
    <property type="match status" value="2"/>
</dbReference>
<proteinExistence type="inferred from homology"/>
<evidence type="ECO:0000256" key="3">
    <source>
        <dbReference type="ARBA" id="ARBA00023125"/>
    </source>
</evidence>
<dbReference type="InterPro" id="IPR005119">
    <property type="entry name" value="LysR_subst-bd"/>
</dbReference>
<dbReference type="PANTHER" id="PTHR30579:SF7">
    <property type="entry name" value="HTH-TYPE TRANSCRIPTIONAL REGULATOR LRHA-RELATED"/>
    <property type="match status" value="1"/>
</dbReference>
<evidence type="ECO:0000256" key="1">
    <source>
        <dbReference type="ARBA" id="ARBA00009437"/>
    </source>
</evidence>
<dbReference type="PRINTS" id="PR00039">
    <property type="entry name" value="HTHLYSR"/>
</dbReference>
<dbReference type="InterPro" id="IPR050176">
    <property type="entry name" value="LTTR"/>
</dbReference>
<keyword evidence="7" id="KW-1185">Reference proteome</keyword>
<keyword evidence="2" id="KW-0805">Transcription regulation</keyword>
<evidence type="ECO:0000256" key="4">
    <source>
        <dbReference type="ARBA" id="ARBA00023163"/>
    </source>
</evidence>
<organism evidence="6 7">
    <name type="scientific">Labrys wisconsinensis</name>
    <dbReference type="NCBI Taxonomy" id="425677"/>
    <lineage>
        <taxon>Bacteria</taxon>
        <taxon>Pseudomonadati</taxon>
        <taxon>Pseudomonadota</taxon>
        <taxon>Alphaproteobacteria</taxon>
        <taxon>Hyphomicrobiales</taxon>
        <taxon>Xanthobacteraceae</taxon>
        <taxon>Labrys</taxon>
    </lineage>
</organism>
<feature type="domain" description="HTH lysR-type" evidence="5">
    <location>
        <begin position="5"/>
        <end position="62"/>
    </location>
</feature>